<dbReference type="Proteomes" id="UP001434883">
    <property type="component" value="Unassembled WGS sequence"/>
</dbReference>
<protein>
    <submittedName>
        <fullName evidence="1">Uncharacterized protein</fullName>
    </submittedName>
</protein>
<keyword evidence="2" id="KW-1185">Reference proteome</keyword>
<comment type="caution">
    <text evidence="1">The sequence shown here is derived from an EMBL/GenBank/DDBJ whole genome shotgun (WGS) entry which is preliminary data.</text>
</comment>
<evidence type="ECO:0000313" key="1">
    <source>
        <dbReference type="EMBL" id="MEQ2192997.1"/>
    </source>
</evidence>
<gene>
    <name evidence="1" type="ORF">XENOCAPTIV_021281</name>
</gene>
<sequence>MSLNDSFKLFFLQGGQIEQKHKFNLFLKNKNWANKFEFTMLLLKSRRSKLYTQAHKYAYGWVFDHFCPYGQAKGLMVARRIFEEVKVRLLNSNNNLMTQAWWWQDHGEGLFYWQWDRCTGQSG</sequence>
<evidence type="ECO:0000313" key="2">
    <source>
        <dbReference type="Proteomes" id="UP001434883"/>
    </source>
</evidence>
<proteinExistence type="predicted"/>
<organism evidence="1 2">
    <name type="scientific">Xenoophorus captivus</name>
    <dbReference type="NCBI Taxonomy" id="1517983"/>
    <lineage>
        <taxon>Eukaryota</taxon>
        <taxon>Metazoa</taxon>
        <taxon>Chordata</taxon>
        <taxon>Craniata</taxon>
        <taxon>Vertebrata</taxon>
        <taxon>Euteleostomi</taxon>
        <taxon>Actinopterygii</taxon>
        <taxon>Neopterygii</taxon>
        <taxon>Teleostei</taxon>
        <taxon>Neoteleostei</taxon>
        <taxon>Acanthomorphata</taxon>
        <taxon>Ovalentaria</taxon>
        <taxon>Atherinomorphae</taxon>
        <taxon>Cyprinodontiformes</taxon>
        <taxon>Goodeidae</taxon>
        <taxon>Xenoophorus</taxon>
    </lineage>
</organism>
<accession>A0ABV0QC47</accession>
<name>A0ABV0QC47_9TELE</name>
<reference evidence="1 2" key="1">
    <citation type="submission" date="2021-06" db="EMBL/GenBank/DDBJ databases">
        <authorList>
            <person name="Palmer J.M."/>
        </authorList>
    </citation>
    <scope>NUCLEOTIDE SEQUENCE [LARGE SCALE GENOMIC DNA]</scope>
    <source>
        <strain evidence="1 2">XC_2019</strain>
        <tissue evidence="1">Muscle</tissue>
    </source>
</reference>
<dbReference type="EMBL" id="JAHRIN010004639">
    <property type="protein sequence ID" value="MEQ2192997.1"/>
    <property type="molecule type" value="Genomic_DNA"/>
</dbReference>